<accession>A0ABZ3FTV9</accession>
<evidence type="ECO:0000256" key="11">
    <source>
        <dbReference type="ARBA" id="ARBA00049080"/>
    </source>
</evidence>
<protein>
    <recommendedName>
        <fullName evidence="10 13">4-hydroxy-tetrahydrodipicolinate reductase</fullName>
        <shortName evidence="13">HTPA reductase</shortName>
        <ecNumber evidence="10 13">1.17.1.8</ecNumber>
    </recommendedName>
</protein>
<comment type="caution">
    <text evidence="13">Was originally thought to be a dihydrodipicolinate reductase (DHDPR), catalyzing the conversion of dihydrodipicolinate to tetrahydrodipicolinate. However, it was shown in E.coli that the substrate of the enzymatic reaction is not dihydrodipicolinate (DHDP) but in fact (2S,4S)-4-hydroxy-2,3,4,5-tetrahydrodipicolinic acid (HTPA), the product released by the DapA-catalyzed reaction.</text>
</comment>
<comment type="function">
    <text evidence="13">Catalyzes the conversion of 4-hydroxy-tetrahydrodipicolinate (HTPA) to tetrahydrodipicolinate.</text>
</comment>
<dbReference type="PANTHER" id="PTHR20836">
    <property type="entry name" value="DIHYDRODIPICOLINATE REDUCTASE"/>
    <property type="match status" value="1"/>
</dbReference>
<dbReference type="Gene3D" id="3.40.50.720">
    <property type="entry name" value="NAD(P)-binding Rossmann-like Domain"/>
    <property type="match status" value="1"/>
</dbReference>
<dbReference type="SUPFAM" id="SSF55347">
    <property type="entry name" value="Glyceraldehyde-3-phosphate dehydrogenase-like, C-terminal domain"/>
    <property type="match status" value="1"/>
</dbReference>
<dbReference type="InterPro" id="IPR022663">
    <property type="entry name" value="DapB_C"/>
</dbReference>
<keyword evidence="3 13" id="KW-0028">Amino-acid biosynthesis</keyword>
<dbReference type="PIRSF" id="PIRSF000161">
    <property type="entry name" value="DHPR"/>
    <property type="match status" value="1"/>
</dbReference>
<feature type="domain" description="Dihydrodipicolinate reductase N-terminal" evidence="14">
    <location>
        <begin position="1"/>
        <end position="103"/>
    </location>
</feature>
<keyword evidence="5 13" id="KW-0220">Diaminopimelate biosynthesis</keyword>
<dbReference type="HAMAP" id="MF_00102">
    <property type="entry name" value="DapB"/>
    <property type="match status" value="1"/>
</dbReference>
<evidence type="ECO:0000256" key="7">
    <source>
        <dbReference type="ARBA" id="ARBA00023027"/>
    </source>
</evidence>
<keyword evidence="7 13" id="KW-0520">NAD</keyword>
<dbReference type="InterPro" id="IPR036291">
    <property type="entry name" value="NAD(P)-bd_dom_sf"/>
</dbReference>
<dbReference type="PROSITE" id="PS01298">
    <property type="entry name" value="DAPB"/>
    <property type="match status" value="1"/>
</dbReference>
<keyword evidence="4 13" id="KW-0521">NADP</keyword>
<sequence>MDVAVFGANGRMGAEVCRAVGRADDLNLLAGIDFGDPKEDAAAATVVVDFTHPDGVMDNIRWCIENGIHAVVGTTGFTQDRLDQVRAWLAEKPEVGVIVAANFSVGALLMMDMARRAAPFFDSVEIVELHHPNKADAPSGTATTTARKIAAARAEAAAGPMPDATEHEVAGARGADIDGIRVHAVRLRGLVAHQEVLFGTEGETLSVRHDSFDRSSFMPGVLAAVRAVPTMPGLTQGIETVLGLEAGPA</sequence>
<organism evidence="16 17">
    <name type="scientific">Ammonicoccus fulvus</name>
    <dbReference type="NCBI Taxonomy" id="3138240"/>
    <lineage>
        <taxon>Bacteria</taxon>
        <taxon>Bacillati</taxon>
        <taxon>Actinomycetota</taxon>
        <taxon>Actinomycetes</taxon>
        <taxon>Propionibacteriales</taxon>
        <taxon>Propionibacteriaceae</taxon>
        <taxon>Ammonicoccus</taxon>
    </lineage>
</organism>
<comment type="pathway">
    <text evidence="9 13">Amino-acid biosynthesis; L-lysine biosynthesis via DAP pathway; (S)-tetrahydrodipicolinate from L-aspartate: step 4/4.</text>
</comment>
<feature type="binding site" evidence="13">
    <location>
        <position position="38"/>
    </location>
    <ligand>
        <name>NADP(+)</name>
        <dbReference type="ChEBI" id="CHEBI:58349"/>
    </ligand>
</feature>
<evidence type="ECO:0000256" key="12">
    <source>
        <dbReference type="ARBA" id="ARBA00049396"/>
    </source>
</evidence>
<dbReference type="EC" id="1.17.1.8" evidence="10 13"/>
<comment type="subunit">
    <text evidence="13">Homotetramer.</text>
</comment>
<evidence type="ECO:0000256" key="10">
    <source>
        <dbReference type="ARBA" id="ARBA00038983"/>
    </source>
</evidence>
<dbReference type="InterPro" id="IPR022664">
    <property type="entry name" value="DapB_N_CS"/>
</dbReference>
<evidence type="ECO:0000313" key="16">
    <source>
        <dbReference type="EMBL" id="XAN08155.1"/>
    </source>
</evidence>
<evidence type="ECO:0000259" key="14">
    <source>
        <dbReference type="Pfam" id="PF01113"/>
    </source>
</evidence>
<proteinExistence type="inferred from homology"/>
<feature type="binding site" evidence="13">
    <location>
        <position position="36"/>
    </location>
    <ligand>
        <name>NAD(+)</name>
        <dbReference type="ChEBI" id="CHEBI:57540"/>
    </ligand>
</feature>
<feature type="binding site" evidence="13">
    <location>
        <begin position="140"/>
        <end position="141"/>
    </location>
    <ligand>
        <name>(S)-2,3,4,5-tetrahydrodipicolinate</name>
        <dbReference type="ChEBI" id="CHEBI:16845"/>
    </ligand>
</feature>
<feature type="binding site" evidence="13">
    <location>
        <position position="131"/>
    </location>
    <ligand>
        <name>(S)-2,3,4,5-tetrahydrodipicolinate</name>
        <dbReference type="ChEBI" id="CHEBI:16845"/>
    </ligand>
</feature>
<evidence type="ECO:0000256" key="4">
    <source>
        <dbReference type="ARBA" id="ARBA00022857"/>
    </source>
</evidence>
<evidence type="ECO:0000313" key="17">
    <source>
        <dbReference type="Proteomes" id="UP001442841"/>
    </source>
</evidence>
<dbReference type="Pfam" id="PF05173">
    <property type="entry name" value="DapB_C"/>
    <property type="match status" value="1"/>
</dbReference>
<dbReference type="NCBIfam" id="TIGR00036">
    <property type="entry name" value="dapB"/>
    <property type="match status" value="1"/>
</dbReference>
<dbReference type="InterPro" id="IPR000846">
    <property type="entry name" value="DapB_N"/>
</dbReference>
<dbReference type="SUPFAM" id="SSF51735">
    <property type="entry name" value="NAD(P)-binding Rossmann-fold domains"/>
    <property type="match status" value="1"/>
</dbReference>
<dbReference type="InterPro" id="IPR023940">
    <property type="entry name" value="DHDPR_bac"/>
</dbReference>
<dbReference type="Proteomes" id="UP001442841">
    <property type="component" value="Chromosome"/>
</dbReference>
<evidence type="ECO:0000256" key="1">
    <source>
        <dbReference type="ARBA" id="ARBA00006642"/>
    </source>
</evidence>
<feature type="domain" description="Dihydrodipicolinate reductase C-terminal" evidence="15">
    <location>
        <begin position="106"/>
        <end position="240"/>
    </location>
</feature>
<keyword evidence="17" id="KW-1185">Reference proteome</keyword>
<feature type="active site" description="Proton donor/acceptor" evidence="13">
    <location>
        <position position="130"/>
    </location>
</feature>
<feature type="binding site" evidence="13">
    <location>
        <begin position="73"/>
        <end position="75"/>
    </location>
    <ligand>
        <name>NAD(+)</name>
        <dbReference type="ChEBI" id="CHEBI:57540"/>
    </ligand>
</feature>
<feature type="binding site" evidence="13">
    <location>
        <begin position="100"/>
        <end position="103"/>
    </location>
    <ligand>
        <name>NAD(+)</name>
        <dbReference type="ChEBI" id="CHEBI:57540"/>
    </ligand>
</feature>
<evidence type="ECO:0000256" key="8">
    <source>
        <dbReference type="ARBA" id="ARBA00023154"/>
    </source>
</evidence>
<keyword evidence="2 13" id="KW-0963">Cytoplasm</keyword>
<dbReference type="EMBL" id="CP154795">
    <property type="protein sequence ID" value="XAN08155.1"/>
    <property type="molecule type" value="Genomic_DNA"/>
</dbReference>
<comment type="catalytic activity">
    <reaction evidence="11 13">
        <text>(S)-2,3,4,5-tetrahydrodipicolinate + NADP(+) + H2O = (2S,4S)-4-hydroxy-2,3,4,5-tetrahydrodipicolinate + NADPH + H(+)</text>
        <dbReference type="Rhea" id="RHEA:35331"/>
        <dbReference type="ChEBI" id="CHEBI:15377"/>
        <dbReference type="ChEBI" id="CHEBI:15378"/>
        <dbReference type="ChEBI" id="CHEBI:16845"/>
        <dbReference type="ChEBI" id="CHEBI:57783"/>
        <dbReference type="ChEBI" id="CHEBI:58349"/>
        <dbReference type="ChEBI" id="CHEBI:67139"/>
        <dbReference type="EC" id="1.17.1.8"/>
    </reaction>
</comment>
<comment type="subcellular location">
    <subcellularLocation>
        <location evidence="13">Cytoplasm</location>
    </subcellularLocation>
</comment>
<keyword evidence="8 13" id="KW-0457">Lysine biosynthesis</keyword>
<feature type="binding site" evidence="13">
    <location>
        <begin position="7"/>
        <end position="12"/>
    </location>
    <ligand>
        <name>NAD(+)</name>
        <dbReference type="ChEBI" id="CHEBI:57540"/>
    </ligand>
</feature>
<evidence type="ECO:0000259" key="15">
    <source>
        <dbReference type="Pfam" id="PF05173"/>
    </source>
</evidence>
<comment type="similarity">
    <text evidence="1 13">Belongs to the DapB family.</text>
</comment>
<dbReference type="Pfam" id="PF01113">
    <property type="entry name" value="DapB_N"/>
    <property type="match status" value="1"/>
</dbReference>
<evidence type="ECO:0000256" key="2">
    <source>
        <dbReference type="ARBA" id="ARBA00022490"/>
    </source>
</evidence>
<feature type="active site" description="Proton donor" evidence="13">
    <location>
        <position position="134"/>
    </location>
</feature>
<dbReference type="GO" id="GO:0008839">
    <property type="term" value="F:4-hydroxy-tetrahydrodipicolinate reductase"/>
    <property type="evidence" value="ECO:0007669"/>
    <property type="project" value="UniProtKB-EC"/>
</dbReference>
<dbReference type="RefSeq" id="WP_425309611.1">
    <property type="nucleotide sequence ID" value="NZ_CP154795.1"/>
</dbReference>
<name>A0ABZ3FTV9_9ACTN</name>
<dbReference type="Gene3D" id="3.30.360.10">
    <property type="entry name" value="Dihydrodipicolinate Reductase, domain 2"/>
    <property type="match status" value="1"/>
</dbReference>
<evidence type="ECO:0000256" key="5">
    <source>
        <dbReference type="ARBA" id="ARBA00022915"/>
    </source>
</evidence>
<evidence type="ECO:0000256" key="3">
    <source>
        <dbReference type="ARBA" id="ARBA00022605"/>
    </source>
</evidence>
<dbReference type="CDD" id="cd02274">
    <property type="entry name" value="DHDPR_N"/>
    <property type="match status" value="1"/>
</dbReference>
<gene>
    <name evidence="13 16" type="primary">dapB</name>
    <name evidence="16" type="ORF">AADG42_12860</name>
</gene>
<keyword evidence="6 13" id="KW-0560">Oxidoreductase</keyword>
<evidence type="ECO:0000256" key="9">
    <source>
        <dbReference type="ARBA" id="ARBA00037922"/>
    </source>
</evidence>
<evidence type="ECO:0000256" key="13">
    <source>
        <dbReference type="HAMAP-Rule" id="MF_00102"/>
    </source>
</evidence>
<comment type="catalytic activity">
    <reaction evidence="12 13">
        <text>(S)-2,3,4,5-tetrahydrodipicolinate + NAD(+) + H2O = (2S,4S)-4-hydroxy-2,3,4,5-tetrahydrodipicolinate + NADH + H(+)</text>
        <dbReference type="Rhea" id="RHEA:35323"/>
        <dbReference type="ChEBI" id="CHEBI:15377"/>
        <dbReference type="ChEBI" id="CHEBI:15378"/>
        <dbReference type="ChEBI" id="CHEBI:16845"/>
        <dbReference type="ChEBI" id="CHEBI:57540"/>
        <dbReference type="ChEBI" id="CHEBI:57945"/>
        <dbReference type="ChEBI" id="CHEBI:67139"/>
        <dbReference type="EC" id="1.17.1.8"/>
    </reaction>
</comment>
<dbReference type="PANTHER" id="PTHR20836:SF0">
    <property type="entry name" value="4-HYDROXY-TETRAHYDRODIPICOLINATE REDUCTASE 1, CHLOROPLASTIC-RELATED"/>
    <property type="match status" value="1"/>
</dbReference>
<evidence type="ECO:0000256" key="6">
    <source>
        <dbReference type="ARBA" id="ARBA00023002"/>
    </source>
</evidence>
<reference evidence="16 17" key="1">
    <citation type="submission" date="2024-04" db="EMBL/GenBank/DDBJ databases">
        <title>Isolation of an actinomycete strain from pig manure.</title>
        <authorList>
            <person name="Gong T."/>
            <person name="Yu Z."/>
            <person name="An M."/>
            <person name="Wei C."/>
            <person name="Yang W."/>
            <person name="Liu L."/>
        </authorList>
    </citation>
    <scope>NUCLEOTIDE SEQUENCE [LARGE SCALE GENOMIC DNA]</scope>
    <source>
        <strain evidence="16 17">ZF39</strain>
    </source>
</reference>